<organism evidence="1 2">
    <name type="scientific">Arctium lappa</name>
    <name type="common">Greater burdock</name>
    <name type="synonym">Lappa major</name>
    <dbReference type="NCBI Taxonomy" id="4217"/>
    <lineage>
        <taxon>Eukaryota</taxon>
        <taxon>Viridiplantae</taxon>
        <taxon>Streptophyta</taxon>
        <taxon>Embryophyta</taxon>
        <taxon>Tracheophyta</taxon>
        <taxon>Spermatophyta</taxon>
        <taxon>Magnoliopsida</taxon>
        <taxon>eudicotyledons</taxon>
        <taxon>Gunneridae</taxon>
        <taxon>Pentapetalae</taxon>
        <taxon>asterids</taxon>
        <taxon>campanulids</taxon>
        <taxon>Asterales</taxon>
        <taxon>Asteraceae</taxon>
        <taxon>Carduoideae</taxon>
        <taxon>Cardueae</taxon>
        <taxon>Arctiinae</taxon>
        <taxon>Arctium</taxon>
    </lineage>
</organism>
<name>A0ACB9ABB8_ARCLA</name>
<sequence length="107" mass="12486">MMLFLEGADSLYLTILREGPLIPKVWDKFIKTSKKKDKEKDPLFQVFDDSSDEERNSATGRYILKLEKEYTNEDRRTIRLDSKVRAIIAQSLPDEVYHSLVNFSTAK</sequence>
<gene>
    <name evidence="1" type="ORF">L6452_26109</name>
</gene>
<reference evidence="2" key="1">
    <citation type="journal article" date="2022" name="Mol. Ecol. Resour.">
        <title>The genomes of chicory, endive, great burdock and yacon provide insights into Asteraceae palaeo-polyploidization history and plant inulin production.</title>
        <authorList>
            <person name="Fan W."/>
            <person name="Wang S."/>
            <person name="Wang H."/>
            <person name="Wang A."/>
            <person name="Jiang F."/>
            <person name="Liu H."/>
            <person name="Zhao H."/>
            <person name="Xu D."/>
            <person name="Zhang Y."/>
        </authorList>
    </citation>
    <scope>NUCLEOTIDE SEQUENCE [LARGE SCALE GENOMIC DNA]</scope>
    <source>
        <strain evidence="2">cv. Niubang</strain>
    </source>
</reference>
<comment type="caution">
    <text evidence="1">The sequence shown here is derived from an EMBL/GenBank/DDBJ whole genome shotgun (WGS) entry which is preliminary data.</text>
</comment>
<dbReference type="Proteomes" id="UP001055879">
    <property type="component" value="Linkage Group LG08"/>
</dbReference>
<evidence type="ECO:0000313" key="2">
    <source>
        <dbReference type="Proteomes" id="UP001055879"/>
    </source>
</evidence>
<protein>
    <submittedName>
        <fullName evidence="1">Uncharacterized protein</fullName>
    </submittedName>
</protein>
<proteinExistence type="predicted"/>
<dbReference type="EMBL" id="CM042054">
    <property type="protein sequence ID" value="KAI3707512.1"/>
    <property type="molecule type" value="Genomic_DNA"/>
</dbReference>
<keyword evidence="2" id="KW-1185">Reference proteome</keyword>
<evidence type="ECO:0000313" key="1">
    <source>
        <dbReference type="EMBL" id="KAI3707512.1"/>
    </source>
</evidence>
<accession>A0ACB9ABB8</accession>
<reference evidence="1 2" key="2">
    <citation type="journal article" date="2022" name="Mol. Ecol. Resour.">
        <title>The genomes of chicory, endive, great burdock and yacon provide insights into Asteraceae paleo-polyploidization history and plant inulin production.</title>
        <authorList>
            <person name="Fan W."/>
            <person name="Wang S."/>
            <person name="Wang H."/>
            <person name="Wang A."/>
            <person name="Jiang F."/>
            <person name="Liu H."/>
            <person name="Zhao H."/>
            <person name="Xu D."/>
            <person name="Zhang Y."/>
        </authorList>
    </citation>
    <scope>NUCLEOTIDE SEQUENCE [LARGE SCALE GENOMIC DNA]</scope>
    <source>
        <strain evidence="2">cv. Niubang</strain>
    </source>
</reference>